<dbReference type="PRINTS" id="PR00723">
    <property type="entry name" value="SUBTILISIN"/>
</dbReference>
<keyword evidence="2 7" id="KW-0645">Protease</keyword>
<proteinExistence type="inferred from homology"/>
<dbReference type="Proteomes" id="UP000325081">
    <property type="component" value="Unassembled WGS sequence"/>
</dbReference>
<evidence type="ECO:0000256" key="3">
    <source>
        <dbReference type="ARBA" id="ARBA00022729"/>
    </source>
</evidence>
<comment type="caution">
    <text evidence="12">The sequence shown here is derived from an EMBL/GenBank/DDBJ whole genome shotgun (WGS) entry which is preliminary data.</text>
</comment>
<keyword evidence="5 7" id="KW-0720">Serine protease</keyword>
<keyword evidence="13" id="KW-1185">Reference proteome</keyword>
<organism evidence="12 13">
    <name type="scientific">Striga asiatica</name>
    <name type="common">Asiatic witchweed</name>
    <name type="synonym">Buchnera asiatica</name>
    <dbReference type="NCBI Taxonomy" id="4170"/>
    <lineage>
        <taxon>Eukaryota</taxon>
        <taxon>Viridiplantae</taxon>
        <taxon>Streptophyta</taxon>
        <taxon>Embryophyta</taxon>
        <taxon>Tracheophyta</taxon>
        <taxon>Spermatophyta</taxon>
        <taxon>Magnoliopsida</taxon>
        <taxon>eudicotyledons</taxon>
        <taxon>Gunneridae</taxon>
        <taxon>Pentapetalae</taxon>
        <taxon>asterids</taxon>
        <taxon>lamiids</taxon>
        <taxon>Lamiales</taxon>
        <taxon>Orobanchaceae</taxon>
        <taxon>Buchnereae</taxon>
        <taxon>Striga</taxon>
    </lineage>
</organism>
<dbReference type="Gene3D" id="2.60.40.2310">
    <property type="match status" value="1"/>
</dbReference>
<keyword evidence="4 7" id="KW-0378">Hydrolase</keyword>
<dbReference type="EMBL" id="BKCP01006071">
    <property type="protein sequence ID" value="GER41211.1"/>
    <property type="molecule type" value="Genomic_DNA"/>
</dbReference>
<gene>
    <name evidence="12" type="ORF">STAS_17909</name>
</gene>
<evidence type="ECO:0000256" key="6">
    <source>
        <dbReference type="PIRSR" id="PIRSR615500-1"/>
    </source>
</evidence>
<dbReference type="Gene3D" id="3.30.70.80">
    <property type="entry name" value="Peptidase S8 propeptide/proteinase inhibitor I9"/>
    <property type="match status" value="1"/>
</dbReference>
<dbReference type="InterPro" id="IPR010259">
    <property type="entry name" value="S8pro/Inhibitor_I9"/>
</dbReference>
<accession>A0A5A7QAZ4</accession>
<name>A0A5A7QAZ4_STRAF</name>
<dbReference type="Pfam" id="PF05922">
    <property type="entry name" value="Inhibitor_I9"/>
    <property type="match status" value="1"/>
</dbReference>
<evidence type="ECO:0000256" key="8">
    <source>
        <dbReference type="SAM" id="Phobius"/>
    </source>
</evidence>
<evidence type="ECO:0000259" key="10">
    <source>
        <dbReference type="Pfam" id="PF05922"/>
    </source>
</evidence>
<feature type="domain" description="Peptidase S8/S53" evidence="9">
    <location>
        <begin position="282"/>
        <end position="668"/>
    </location>
</feature>
<evidence type="ECO:0000313" key="13">
    <source>
        <dbReference type="Proteomes" id="UP000325081"/>
    </source>
</evidence>
<feature type="non-terminal residue" evidence="12">
    <location>
        <position position="1"/>
    </location>
</feature>
<feature type="domain" description="Inhibitor I9" evidence="10">
    <location>
        <begin position="209"/>
        <end position="256"/>
    </location>
</feature>
<dbReference type="Gene3D" id="3.40.50.200">
    <property type="entry name" value="Peptidase S8/S53 domain"/>
    <property type="match status" value="2"/>
</dbReference>
<keyword evidence="8" id="KW-0472">Membrane</keyword>
<reference evidence="13" key="1">
    <citation type="journal article" date="2019" name="Curr. Biol.">
        <title>Genome Sequence of Striga asiatica Provides Insight into the Evolution of Plant Parasitism.</title>
        <authorList>
            <person name="Yoshida S."/>
            <person name="Kim S."/>
            <person name="Wafula E.K."/>
            <person name="Tanskanen J."/>
            <person name="Kim Y.M."/>
            <person name="Honaas L."/>
            <person name="Yang Z."/>
            <person name="Spallek T."/>
            <person name="Conn C.E."/>
            <person name="Ichihashi Y."/>
            <person name="Cheong K."/>
            <person name="Cui S."/>
            <person name="Der J.P."/>
            <person name="Gundlach H."/>
            <person name="Jiao Y."/>
            <person name="Hori C."/>
            <person name="Ishida J.K."/>
            <person name="Kasahara H."/>
            <person name="Kiba T."/>
            <person name="Kim M.S."/>
            <person name="Koo N."/>
            <person name="Laohavisit A."/>
            <person name="Lee Y.H."/>
            <person name="Lumba S."/>
            <person name="McCourt P."/>
            <person name="Mortimer J.C."/>
            <person name="Mutuku J.M."/>
            <person name="Nomura T."/>
            <person name="Sasaki-Sekimoto Y."/>
            <person name="Seto Y."/>
            <person name="Wang Y."/>
            <person name="Wakatake T."/>
            <person name="Sakakibara H."/>
            <person name="Demura T."/>
            <person name="Yamaguchi S."/>
            <person name="Yoneyama K."/>
            <person name="Manabe R.I."/>
            <person name="Nelson D.C."/>
            <person name="Schulman A.H."/>
            <person name="Timko M.P."/>
            <person name="dePamphilis C.W."/>
            <person name="Choi D."/>
            <person name="Shirasu K."/>
        </authorList>
    </citation>
    <scope>NUCLEOTIDE SEQUENCE [LARGE SCALE GENOMIC DNA]</scope>
    <source>
        <strain evidence="13">cv. UVA1</strain>
    </source>
</reference>
<keyword evidence="3" id="KW-0732">Signal</keyword>
<dbReference type="PANTHER" id="PTHR10795">
    <property type="entry name" value="PROPROTEIN CONVERTASE SUBTILISIN/KEXIN"/>
    <property type="match status" value="1"/>
</dbReference>
<feature type="active site" description="Charge relay system" evidence="6 7">
    <location>
        <position position="632"/>
    </location>
</feature>
<dbReference type="SUPFAM" id="SSF52743">
    <property type="entry name" value="Subtilisin-like"/>
    <property type="match status" value="1"/>
</dbReference>
<dbReference type="InterPro" id="IPR015500">
    <property type="entry name" value="Peptidase_S8_subtilisin-rel"/>
</dbReference>
<evidence type="ECO:0000259" key="9">
    <source>
        <dbReference type="Pfam" id="PF00082"/>
    </source>
</evidence>
<feature type="active site" description="Charge relay system" evidence="6 7">
    <location>
        <position position="356"/>
    </location>
</feature>
<dbReference type="CDD" id="cd04852">
    <property type="entry name" value="Peptidases_S8_3"/>
    <property type="match status" value="1"/>
</dbReference>
<protein>
    <submittedName>
        <fullName evidence="12">Subtilisin-like serine endopeptidase family protein</fullName>
    </submittedName>
</protein>
<evidence type="ECO:0000256" key="4">
    <source>
        <dbReference type="ARBA" id="ARBA00022801"/>
    </source>
</evidence>
<dbReference type="Pfam" id="PF00082">
    <property type="entry name" value="Peptidase_S8"/>
    <property type="match status" value="1"/>
</dbReference>
<dbReference type="InterPro" id="IPR023828">
    <property type="entry name" value="Peptidase_S8_Ser-AS"/>
</dbReference>
<evidence type="ECO:0000259" key="11">
    <source>
        <dbReference type="Pfam" id="PF17766"/>
    </source>
</evidence>
<dbReference type="GO" id="GO:0004252">
    <property type="term" value="F:serine-type endopeptidase activity"/>
    <property type="evidence" value="ECO:0007669"/>
    <property type="project" value="UniProtKB-UniRule"/>
</dbReference>
<dbReference type="GO" id="GO:0006508">
    <property type="term" value="P:proteolysis"/>
    <property type="evidence" value="ECO:0007669"/>
    <property type="project" value="UniProtKB-KW"/>
</dbReference>
<dbReference type="AlphaFoldDB" id="A0A5A7QAZ4"/>
<dbReference type="InterPro" id="IPR037045">
    <property type="entry name" value="S8pro/Inhibitor_I9_sf"/>
</dbReference>
<dbReference type="InterPro" id="IPR034197">
    <property type="entry name" value="Peptidases_S8_3"/>
</dbReference>
<dbReference type="PROSITE" id="PS51892">
    <property type="entry name" value="SUBTILASE"/>
    <property type="match status" value="1"/>
</dbReference>
<evidence type="ECO:0000256" key="2">
    <source>
        <dbReference type="ARBA" id="ARBA00022670"/>
    </source>
</evidence>
<sequence>IPFKQFDDDVEEIVWFVSEGDFRRLHGGATRLNFRQMKTAATYELTAEVGGGRLPNGSGGRRVSRWPLQGWSTVELSSPVLDVVGDIDGRAVELGRPGDDCLEGQSGGGDLMSGRRHGCGRAVALKRPGGGAVMVGGESLPECVCLLPCPLYTMFFLFVPKVTKNLCKIISFTLYTWGTLIILKIIYLLRLSIMFNSLLVYLRGEFSEEEATQAMIHSYKHSFSGFAAVLNSTQANVLANTRGVISVFESGVLKLQTTRSWDFMGLSLDSSKGTPIQLSHGEDVVVGVIDSEELDTRPIPKSFKGKCVAGQNFDPRKVCNRKLIGARYYLAGFERRFWPINNKTREYRSARDSVGHGTHTASTAVGSRSDGASFMGFGQGLARGGAPKARLAVYKACWNVDYGPVCTEEDVLAAFDDAVHDGVHVISASISKEPPLMEFVALSIDIGSFHATQNGVSVVFSAGNSGPDPALVANVNPICNIQNWRNRDASGKILLCYATDGKLESDDAEYAAYKANASALIFVQAMTWPLAVASIIPVVRIDVIQGKTLFQHSNFAMVQIVPSETAFNRSPAPVVSRYSSRGPSSVSPNILKPDISAPGTNILAAWPPNIAPSEFKYIDDRSVEWNFYSGTSMACPHVSGVVALVKSAHPNWSPAAIRSAIMTTAYNTDVSGDAILVQGSTAASNPFDIGAGYINPLRAFHPGLVYDMSTRDYFIFLCNNGYTDKQIQAMVNCKPHSKCPRTCSGPQRKHDWDLNYPSISVSNLKGPTTIKRTVRNVGHTKQTTYNVSIVSPNGVEVEVRSPLVVQVNTTVV</sequence>
<comment type="similarity">
    <text evidence="1 7">Belongs to the peptidase S8 family.</text>
</comment>
<dbReference type="Gene3D" id="3.50.30.30">
    <property type="match status" value="1"/>
</dbReference>
<dbReference type="InterPro" id="IPR036852">
    <property type="entry name" value="Peptidase_S8/S53_dom_sf"/>
</dbReference>
<dbReference type="InterPro" id="IPR045051">
    <property type="entry name" value="SBT"/>
</dbReference>
<evidence type="ECO:0000256" key="5">
    <source>
        <dbReference type="ARBA" id="ARBA00022825"/>
    </source>
</evidence>
<dbReference type="InterPro" id="IPR000209">
    <property type="entry name" value="Peptidase_S8/S53_dom"/>
</dbReference>
<dbReference type="Pfam" id="PF17766">
    <property type="entry name" value="fn3_6"/>
    <property type="match status" value="1"/>
</dbReference>
<dbReference type="InterPro" id="IPR041469">
    <property type="entry name" value="Subtilisin-like_FN3"/>
</dbReference>
<feature type="active site" description="Charge relay system" evidence="6 7">
    <location>
        <position position="290"/>
    </location>
</feature>
<dbReference type="PROSITE" id="PS00138">
    <property type="entry name" value="SUBTILASE_SER"/>
    <property type="match status" value="1"/>
</dbReference>
<evidence type="ECO:0000256" key="1">
    <source>
        <dbReference type="ARBA" id="ARBA00011073"/>
    </source>
</evidence>
<dbReference type="OrthoDB" id="10256524at2759"/>
<evidence type="ECO:0000256" key="7">
    <source>
        <dbReference type="PROSITE-ProRule" id="PRU01240"/>
    </source>
</evidence>
<keyword evidence="8" id="KW-0812">Transmembrane</keyword>
<feature type="transmembrane region" description="Helical" evidence="8">
    <location>
        <begin position="169"/>
        <end position="189"/>
    </location>
</feature>
<evidence type="ECO:0000313" key="12">
    <source>
        <dbReference type="EMBL" id="GER41211.1"/>
    </source>
</evidence>
<feature type="domain" description="Subtilisin-like protease fibronectin type-III" evidence="11">
    <location>
        <begin position="753"/>
        <end position="801"/>
    </location>
</feature>
<keyword evidence="8" id="KW-1133">Transmembrane helix</keyword>